<gene>
    <name evidence="2" type="ORF">CANVERA_P0011</name>
</gene>
<evidence type="ECO:0008006" key="4">
    <source>
        <dbReference type="Google" id="ProtNLM"/>
    </source>
</evidence>
<dbReference type="Proteomes" id="UP001152885">
    <property type="component" value="Unassembled WGS sequence"/>
</dbReference>
<keyword evidence="3" id="KW-1185">Reference proteome</keyword>
<dbReference type="OrthoDB" id="5778525at2759"/>
<accession>A0A9W4TRX3</accession>
<name>A0A9W4TRX3_9ASCO</name>
<comment type="caution">
    <text evidence="2">The sequence shown here is derived from an EMBL/GenBank/DDBJ whole genome shotgun (WGS) entry which is preliminary data.</text>
</comment>
<dbReference type="EMBL" id="CANTUO010000001">
    <property type="protein sequence ID" value="CAI5755495.1"/>
    <property type="molecule type" value="Genomic_DNA"/>
</dbReference>
<evidence type="ECO:0000313" key="3">
    <source>
        <dbReference type="Proteomes" id="UP001152885"/>
    </source>
</evidence>
<evidence type="ECO:0000313" key="2">
    <source>
        <dbReference type="EMBL" id="CAI5755495.1"/>
    </source>
</evidence>
<proteinExistence type="predicted"/>
<protein>
    <recommendedName>
        <fullName evidence="4">BHLH domain-containing protein</fullName>
    </recommendedName>
</protein>
<organism evidence="2 3">
    <name type="scientific">Candida verbasci</name>
    <dbReference type="NCBI Taxonomy" id="1227364"/>
    <lineage>
        <taxon>Eukaryota</taxon>
        <taxon>Fungi</taxon>
        <taxon>Dikarya</taxon>
        <taxon>Ascomycota</taxon>
        <taxon>Saccharomycotina</taxon>
        <taxon>Pichiomycetes</taxon>
        <taxon>Debaryomycetaceae</taxon>
        <taxon>Candida/Lodderomyces clade</taxon>
        <taxon>Candida</taxon>
    </lineage>
</organism>
<feature type="compositionally biased region" description="Polar residues" evidence="1">
    <location>
        <begin position="176"/>
        <end position="207"/>
    </location>
</feature>
<feature type="region of interest" description="Disordered" evidence="1">
    <location>
        <begin position="176"/>
        <end position="266"/>
    </location>
</feature>
<reference evidence="2" key="1">
    <citation type="submission" date="2022-12" db="EMBL/GenBank/DDBJ databases">
        <authorList>
            <person name="Brejova B."/>
        </authorList>
    </citation>
    <scope>NUCLEOTIDE SEQUENCE</scope>
</reference>
<feature type="compositionally biased region" description="Basic and acidic residues" evidence="1">
    <location>
        <begin position="255"/>
        <end position="266"/>
    </location>
</feature>
<dbReference type="AlphaFoldDB" id="A0A9W4TRX3"/>
<sequence>MTSSTQFDADYNLLDMFSCDMDFEQAYSMYNNLQQNKLMGSFEDLQKVQMLNQQYTTNIPPSQAQNTDYDYGRQQIINKNYQMHTQDSFDEFDQFFTNNESNALEKFLDNLANPNSLSTNPLQFYKQNLSQQHSPILNNELDFNFDLHTMKLPKRNESTTSDSCINLKKELTEAFTNPSHHSNFHNQLPTPVDSRTNSSNQLITPPTSGDELSINKNKRHNSSDEDESEEEGKESKDEAPKKRRRSSNKPLLSLEQKRLNHSHSEQKRRQLCKLAYQRCLELIINIDAFNKLPELNEAERKSKRARVNKDGLPNLSKHNALIRISNEMLTIKSKNDALKKLLESS</sequence>
<evidence type="ECO:0000256" key="1">
    <source>
        <dbReference type="SAM" id="MobiDB-lite"/>
    </source>
</evidence>